<dbReference type="RefSeq" id="WP_337678979.1">
    <property type="nucleotide sequence ID" value="NZ_JBBFKB010000102.1"/>
</dbReference>
<dbReference type="SMART" id="SM00470">
    <property type="entry name" value="ParB"/>
    <property type="match status" value="1"/>
</dbReference>
<dbReference type="GO" id="GO:0005694">
    <property type="term" value="C:chromosome"/>
    <property type="evidence" value="ECO:0007669"/>
    <property type="project" value="TreeGrafter"/>
</dbReference>
<accession>A0AB35XWS8</accession>
<evidence type="ECO:0000256" key="2">
    <source>
        <dbReference type="ARBA" id="ARBA00022603"/>
    </source>
</evidence>
<dbReference type="Pfam" id="PF01555">
    <property type="entry name" value="N6_N4_Mtase"/>
    <property type="match status" value="1"/>
</dbReference>
<dbReference type="InterPro" id="IPR015840">
    <property type="entry name" value="DNA_MeTrfase_ParB"/>
</dbReference>
<dbReference type="Gene3D" id="3.90.1530.10">
    <property type="entry name" value="Conserved hypothetical protein from pyrococcus furiosus pfu- 392566-001, ParB domain"/>
    <property type="match status" value="1"/>
</dbReference>
<proteinExistence type="inferred from homology"/>
<dbReference type="GO" id="GO:0045881">
    <property type="term" value="P:positive regulation of sporulation resulting in formation of a cellular spore"/>
    <property type="evidence" value="ECO:0007669"/>
    <property type="project" value="TreeGrafter"/>
</dbReference>
<evidence type="ECO:0000256" key="4">
    <source>
        <dbReference type="ARBA" id="ARBA00022747"/>
    </source>
</evidence>
<keyword evidence="2 7" id="KW-0489">Methyltransferase</keyword>
<dbReference type="PANTHER" id="PTHR33375">
    <property type="entry name" value="CHROMOSOME-PARTITIONING PROTEIN PARB-RELATED"/>
    <property type="match status" value="1"/>
</dbReference>
<dbReference type="EMBL" id="JBBFKC010000004">
    <property type="protein sequence ID" value="MEJ3690628.1"/>
    <property type="molecule type" value="Genomic_DNA"/>
</dbReference>
<protein>
    <recommendedName>
        <fullName evidence="5">Methyltransferase</fullName>
        <ecNumber evidence="5">2.1.1.-</ecNumber>
    </recommendedName>
</protein>
<evidence type="ECO:0000313" key="7">
    <source>
        <dbReference type="EMBL" id="MEJ3690628.1"/>
    </source>
</evidence>
<evidence type="ECO:0000256" key="3">
    <source>
        <dbReference type="ARBA" id="ARBA00022679"/>
    </source>
</evidence>
<name>A0AB35XWS8_9FIRM</name>
<dbReference type="EC" id="2.1.1.-" evidence="5"/>
<evidence type="ECO:0000313" key="8">
    <source>
        <dbReference type="Proteomes" id="UP001379600"/>
    </source>
</evidence>
<keyword evidence="3" id="KW-0808">Transferase</keyword>
<dbReference type="GO" id="GO:0007059">
    <property type="term" value="P:chromosome segregation"/>
    <property type="evidence" value="ECO:0007669"/>
    <property type="project" value="TreeGrafter"/>
</dbReference>
<evidence type="ECO:0000256" key="1">
    <source>
        <dbReference type="ARBA" id="ARBA00006594"/>
    </source>
</evidence>
<dbReference type="InterPro" id="IPR036086">
    <property type="entry name" value="ParB/Sulfiredoxin_sf"/>
</dbReference>
<dbReference type="InterPro" id="IPR029063">
    <property type="entry name" value="SAM-dependent_MTases_sf"/>
</dbReference>
<dbReference type="GO" id="GO:0032259">
    <property type="term" value="P:methylation"/>
    <property type="evidence" value="ECO:0007669"/>
    <property type="project" value="UniProtKB-KW"/>
</dbReference>
<feature type="domain" description="ParB-like N-terminal" evidence="6">
    <location>
        <begin position="9"/>
        <end position="94"/>
    </location>
</feature>
<dbReference type="InterPro" id="IPR002052">
    <property type="entry name" value="DNA_methylase_N6_adenine_CS"/>
</dbReference>
<dbReference type="AlphaFoldDB" id="A0AB35XWS8"/>
<dbReference type="SUPFAM" id="SSF110849">
    <property type="entry name" value="ParB/Sulfiredoxin"/>
    <property type="match status" value="1"/>
</dbReference>
<keyword evidence="8" id="KW-1185">Reference proteome</keyword>
<sequence length="421" mass="47834">MESVKHQIEYKRLDEIRPYDNNPRRNDEAAKAVANSIKEFGFQSPIIVDRDGVIIAGHTRYKAARRLKLQEVPVIVAAELDPEKVKALRIADNSTGEVAEWDLQLLVQELTGIEYDMTDFGLNLQIKIDEEVKEDDFTAEPPEQPITQRGDIWLLGDHRVMCGDSTSPQDVERLMDGQLADLLLTDPPYNVNYQGSNGKKIENDNMAESQFRQFLLQAYSRAFDACRTGASAYIFHADTEGEAFRAMFREAGWGLHGCLVWVKNSLVLGHSDYQWQHEPCLYGWKPGANHYFVNDRSQTTVIDDAKPDDLRHMKKDQLLDWAIKAQALLTEKPSSVIRCDKPPRNAEHPTMKPVVLCGRLIKNSSLPGQTVLDLFGGSGSTLIACEQLSRKCYTMEYDPRYVDVIVQRWEDFTGEKAVRLK</sequence>
<dbReference type="GO" id="GO:0009307">
    <property type="term" value="P:DNA restriction-modification system"/>
    <property type="evidence" value="ECO:0007669"/>
    <property type="project" value="UniProtKB-KW"/>
</dbReference>
<gene>
    <name evidence="7" type="ORF">WF787_05215</name>
</gene>
<dbReference type="InterPro" id="IPR001091">
    <property type="entry name" value="RM_Methyltransferase"/>
</dbReference>
<comment type="caution">
    <text evidence="7">The sequence shown here is derived from an EMBL/GenBank/DDBJ whole genome shotgun (WGS) entry which is preliminary data.</text>
</comment>
<dbReference type="Gene3D" id="3.40.50.150">
    <property type="entry name" value="Vaccinia Virus protein VP39"/>
    <property type="match status" value="1"/>
</dbReference>
<organism evidence="7 8">
    <name type="scientific">Faecalibacterium taiwanense</name>
    <dbReference type="NCBI Taxonomy" id="3030638"/>
    <lineage>
        <taxon>Bacteria</taxon>
        <taxon>Bacillati</taxon>
        <taxon>Bacillota</taxon>
        <taxon>Clostridia</taxon>
        <taxon>Eubacteriales</taxon>
        <taxon>Oscillospiraceae</taxon>
        <taxon>Faecalibacterium</taxon>
    </lineage>
</organism>
<comment type="similarity">
    <text evidence="1 5">Belongs to the N(4)/N(6)-methyltransferase family.</text>
</comment>
<evidence type="ECO:0000259" key="6">
    <source>
        <dbReference type="SMART" id="SM00470"/>
    </source>
</evidence>
<dbReference type="PANTHER" id="PTHR33375:SF1">
    <property type="entry name" value="CHROMOSOME-PARTITIONING PROTEIN PARB-RELATED"/>
    <property type="match status" value="1"/>
</dbReference>
<dbReference type="InterPro" id="IPR050336">
    <property type="entry name" value="Chromosome_partition/occlusion"/>
</dbReference>
<dbReference type="GO" id="GO:0003677">
    <property type="term" value="F:DNA binding"/>
    <property type="evidence" value="ECO:0007669"/>
    <property type="project" value="InterPro"/>
</dbReference>
<evidence type="ECO:0000256" key="5">
    <source>
        <dbReference type="RuleBase" id="RU362026"/>
    </source>
</evidence>
<dbReference type="PROSITE" id="PS00092">
    <property type="entry name" value="N6_MTASE"/>
    <property type="match status" value="1"/>
</dbReference>
<dbReference type="Pfam" id="PF02195">
    <property type="entry name" value="ParB_N"/>
    <property type="match status" value="1"/>
</dbReference>
<dbReference type="InterPro" id="IPR003115">
    <property type="entry name" value="ParB_N"/>
</dbReference>
<dbReference type="PIRSF" id="PIRSF036758">
    <property type="entry name" value="Aden_M_ParB"/>
    <property type="match status" value="1"/>
</dbReference>
<dbReference type="InterPro" id="IPR002941">
    <property type="entry name" value="DNA_methylase_N4/N6"/>
</dbReference>
<dbReference type="CDD" id="cd16402">
    <property type="entry name" value="ParB_N_like_MT"/>
    <property type="match status" value="1"/>
</dbReference>
<dbReference type="PRINTS" id="PR00508">
    <property type="entry name" value="S21N4MTFRASE"/>
</dbReference>
<dbReference type="Proteomes" id="UP001379600">
    <property type="component" value="Unassembled WGS sequence"/>
</dbReference>
<keyword evidence="4" id="KW-0680">Restriction system</keyword>
<dbReference type="SUPFAM" id="SSF53335">
    <property type="entry name" value="S-adenosyl-L-methionine-dependent methyltransferases"/>
    <property type="match status" value="1"/>
</dbReference>
<dbReference type="GO" id="GO:0008170">
    <property type="term" value="F:N-methyltransferase activity"/>
    <property type="evidence" value="ECO:0007669"/>
    <property type="project" value="InterPro"/>
</dbReference>
<reference evidence="7 8" key="1">
    <citation type="submission" date="2024-03" db="EMBL/GenBank/DDBJ databases">
        <authorList>
            <person name="Plomp N."/>
            <person name="Harmsen H.J."/>
        </authorList>
    </citation>
    <scope>NUCLEOTIDE SEQUENCE [LARGE SCALE GENOMIC DNA]</scope>
    <source>
        <strain evidence="7 8">HTF-76H</strain>
    </source>
</reference>